<evidence type="ECO:0000313" key="8">
    <source>
        <dbReference type="Proteomes" id="UP000295164"/>
    </source>
</evidence>
<evidence type="ECO:0000256" key="5">
    <source>
        <dbReference type="SAM" id="Phobius"/>
    </source>
</evidence>
<evidence type="ECO:0000256" key="4">
    <source>
        <dbReference type="ARBA" id="ARBA00023136"/>
    </source>
</evidence>
<feature type="transmembrane region" description="Helical" evidence="5">
    <location>
        <begin position="361"/>
        <end position="377"/>
    </location>
</feature>
<feature type="transmembrane region" description="Helical" evidence="5">
    <location>
        <begin position="113"/>
        <end position="139"/>
    </location>
</feature>
<evidence type="ECO:0000259" key="6">
    <source>
        <dbReference type="Pfam" id="PF04932"/>
    </source>
</evidence>
<feature type="transmembrane region" description="Helical" evidence="5">
    <location>
        <begin position="383"/>
        <end position="400"/>
    </location>
</feature>
<feature type="transmembrane region" description="Helical" evidence="5">
    <location>
        <begin position="330"/>
        <end position="354"/>
    </location>
</feature>
<feature type="transmembrane region" description="Helical" evidence="5">
    <location>
        <begin position="159"/>
        <end position="176"/>
    </location>
</feature>
<accession>A0A4R4DW30</accession>
<dbReference type="RefSeq" id="WP_165917358.1">
    <property type="nucleotide sequence ID" value="NZ_SKFH01000032.1"/>
</dbReference>
<comment type="subcellular location">
    <subcellularLocation>
        <location evidence="1">Membrane</location>
        <topology evidence="1">Multi-pass membrane protein</topology>
    </subcellularLocation>
</comment>
<keyword evidence="2 5" id="KW-0812">Transmembrane</keyword>
<dbReference type="AlphaFoldDB" id="A0A4R4DW30"/>
<feature type="transmembrane region" description="Helical" evidence="5">
    <location>
        <begin position="183"/>
        <end position="201"/>
    </location>
</feature>
<keyword evidence="3 5" id="KW-1133">Transmembrane helix</keyword>
<proteinExistence type="predicted"/>
<dbReference type="Pfam" id="PF04932">
    <property type="entry name" value="Wzy_C"/>
    <property type="match status" value="1"/>
</dbReference>
<dbReference type="InterPro" id="IPR007016">
    <property type="entry name" value="O-antigen_ligase-rel_domated"/>
</dbReference>
<comment type="caution">
    <text evidence="7">The sequence shown here is derived from an EMBL/GenBank/DDBJ whole genome shotgun (WGS) entry which is preliminary data.</text>
</comment>
<feature type="transmembrane region" description="Helical" evidence="5">
    <location>
        <begin position="207"/>
        <end position="223"/>
    </location>
</feature>
<dbReference type="PANTHER" id="PTHR37422">
    <property type="entry name" value="TEICHURONIC ACID BIOSYNTHESIS PROTEIN TUAE"/>
    <property type="match status" value="1"/>
</dbReference>
<keyword evidence="4 5" id="KW-0472">Membrane</keyword>
<gene>
    <name evidence="7" type="ORF">E0486_15080</name>
</gene>
<dbReference type="Proteomes" id="UP000295164">
    <property type="component" value="Unassembled WGS sequence"/>
</dbReference>
<evidence type="ECO:0000256" key="3">
    <source>
        <dbReference type="ARBA" id="ARBA00022989"/>
    </source>
</evidence>
<feature type="transmembrane region" description="Helical" evidence="5">
    <location>
        <begin position="230"/>
        <end position="249"/>
    </location>
</feature>
<keyword evidence="8" id="KW-1185">Reference proteome</keyword>
<feature type="transmembrane region" description="Helical" evidence="5">
    <location>
        <begin position="12"/>
        <end position="38"/>
    </location>
</feature>
<protein>
    <recommendedName>
        <fullName evidence="6">O-antigen ligase-related domain-containing protein</fullName>
    </recommendedName>
</protein>
<dbReference type="InterPro" id="IPR051533">
    <property type="entry name" value="WaaL-like"/>
</dbReference>
<feature type="transmembrane region" description="Helical" evidence="5">
    <location>
        <begin position="59"/>
        <end position="77"/>
    </location>
</feature>
<evidence type="ECO:0000313" key="7">
    <source>
        <dbReference type="EMBL" id="TCZ67885.1"/>
    </source>
</evidence>
<reference evidence="7 8" key="1">
    <citation type="submission" date="2019-03" db="EMBL/GenBank/DDBJ databases">
        <authorList>
            <person name="Kim M.K.M."/>
        </authorList>
    </citation>
    <scope>NUCLEOTIDE SEQUENCE [LARGE SCALE GENOMIC DNA]</scope>
    <source>
        <strain evidence="7 8">17J68-15</strain>
    </source>
</reference>
<organism evidence="7 8">
    <name type="scientific">Flaviaesturariibacter aridisoli</name>
    <dbReference type="NCBI Taxonomy" id="2545761"/>
    <lineage>
        <taxon>Bacteria</taxon>
        <taxon>Pseudomonadati</taxon>
        <taxon>Bacteroidota</taxon>
        <taxon>Chitinophagia</taxon>
        <taxon>Chitinophagales</taxon>
        <taxon>Chitinophagaceae</taxon>
        <taxon>Flaviaestuariibacter</taxon>
    </lineage>
</organism>
<sequence>MLLPPKYRQPVLLGLLLLSVLSLFLSRAGLSLSMIAFVAVTTLHKNIGAQLRRLVRTPVLLAMSGLFLLPLLSGLWSDDMERWNTIIRIKLPLLFFPLAFAGAWQLTPKQWRILAWSFLGCVALGAAWSFGGYLADYAAHNDGFNYSRTFGTPLENDHVRFSWLVSVAVLLLFVLGQGARRKLQWGLAALFLFFTLYLHVLAARTGLGAYYLCLLAIAARFVWRRRSVALGVLFLLVLAALPVVAAQVLPSFRNRLHYIRWDLGFVRAAQYHPGVNDGNRFLSIRAGWTLLREHPFGVGFGDIWPVTDAWYNAHIPGMLETDKYYPSSEWLIYGLGAGWIGVLLFTACMAAPFFTRGTSGRFWWVLLNISAAFSFLFDIGLEVQYGVYLYVFLVLWWWKWRAPEARDYAD</sequence>
<evidence type="ECO:0000256" key="1">
    <source>
        <dbReference type="ARBA" id="ARBA00004141"/>
    </source>
</evidence>
<dbReference type="PANTHER" id="PTHR37422:SF13">
    <property type="entry name" value="LIPOPOLYSACCHARIDE BIOSYNTHESIS PROTEIN PA4999-RELATED"/>
    <property type="match status" value="1"/>
</dbReference>
<feature type="transmembrane region" description="Helical" evidence="5">
    <location>
        <begin position="89"/>
        <end position="106"/>
    </location>
</feature>
<evidence type="ECO:0000256" key="2">
    <source>
        <dbReference type="ARBA" id="ARBA00022692"/>
    </source>
</evidence>
<dbReference type="EMBL" id="SKFH01000032">
    <property type="protein sequence ID" value="TCZ67885.1"/>
    <property type="molecule type" value="Genomic_DNA"/>
</dbReference>
<name>A0A4R4DW30_9BACT</name>
<feature type="domain" description="O-antigen ligase-related" evidence="6">
    <location>
        <begin position="190"/>
        <end position="345"/>
    </location>
</feature>